<keyword evidence="10" id="KW-1185">Reference proteome</keyword>
<feature type="domain" description="PurM-like N-terminal" evidence="6">
    <location>
        <begin position="417"/>
        <end position="525"/>
    </location>
</feature>
<dbReference type="InterPro" id="IPR023753">
    <property type="entry name" value="FAD/NAD-binding_dom"/>
</dbReference>
<dbReference type="OrthoDB" id="9767928at2"/>
<dbReference type="GO" id="GO:0016491">
    <property type="term" value="F:oxidoreductase activity"/>
    <property type="evidence" value="ECO:0007669"/>
    <property type="project" value="InterPro"/>
</dbReference>
<dbReference type="NCBIfam" id="TIGR00476">
    <property type="entry name" value="selD"/>
    <property type="match status" value="1"/>
</dbReference>
<sequence length="706" mass="73164">MQSTSLPFSRDLVLVGGGHTHALVLRKWAMDPLPGARVTIIDPNATAAYSGMLPGHVAGHYTRAELDIDLVRLSQFAGARFVQGRACAVDRGRGVVQVEGLPDIGYDVLSLDVGITSRMPDLPGFAEYGVPAKPLGPFAQRWAAFRDGSGPAQVVILGGGVAGVELAMAMAHGLRAVGRAPEVTILERDTALTAVGGSAAVKLRAAMRAAGVTLRENCAPVRLHSGAVELEDGSELTAGFVTGAAGAHPYPWLAQSGLTDEAGFVEVDARLRTRDGSIFAVGDCAEMVETPRAKAGVYAVRQAPVLLNNLRATLSGAGGLRPYVPQKDYLKLISLGEKSAQAEKFGIALAGPALWRWKDRIDRKFMAQFDDLPAPEAPDLPWPRAAGAASEDKPLCGGCGSKLGRAVLQSALGETIGDDSAVLDTGGAQQVISTDHLRGFLADPLAMTRIAAVHALGDIWAMGAAPQAALAQITLPRQTPELAERHMAEIMETARAVMGEAGAEIVGGHSTMGAELIVGFTVTGLCERAPITLAGARPGDRLILTKPLGSGVLMAAHMRHAGPGADIAACLARMAQPQGAASELLRGASAMTDVTGFGLAGHLRNICEASGVGARIMLRDIPLLKGALDLSEKGVRSSLYAQNRAGFEDLADDGPAALLFDPQTAGGLLAAIGGDADAICRDLRQAGFEAAVIGEVTDAPGQIEIV</sequence>
<keyword evidence="5" id="KW-0711">Selenium</keyword>
<dbReference type="AlphaFoldDB" id="A0A2T6BDQ0"/>
<dbReference type="InterPro" id="IPR036921">
    <property type="entry name" value="PurM-like_N_sf"/>
</dbReference>
<dbReference type="Pfam" id="PF02769">
    <property type="entry name" value="AIRS_C"/>
    <property type="match status" value="1"/>
</dbReference>
<dbReference type="InterPro" id="IPR010918">
    <property type="entry name" value="PurM-like_C_dom"/>
</dbReference>
<dbReference type="EMBL" id="QBKS01000002">
    <property type="protein sequence ID" value="PTX54195.1"/>
    <property type="molecule type" value="Genomic_DNA"/>
</dbReference>
<keyword evidence="3" id="KW-0418">Kinase</keyword>
<dbReference type="GO" id="GO:0016260">
    <property type="term" value="P:selenocysteine biosynthetic process"/>
    <property type="evidence" value="ECO:0007669"/>
    <property type="project" value="TreeGrafter"/>
</dbReference>
<dbReference type="GO" id="GO:0005737">
    <property type="term" value="C:cytoplasm"/>
    <property type="evidence" value="ECO:0007669"/>
    <property type="project" value="TreeGrafter"/>
</dbReference>
<accession>A0A2T6BDQ0</accession>
<dbReference type="GO" id="GO:0004756">
    <property type="term" value="F:selenide, water dikinase activity"/>
    <property type="evidence" value="ECO:0007669"/>
    <property type="project" value="TreeGrafter"/>
</dbReference>
<evidence type="ECO:0000256" key="3">
    <source>
        <dbReference type="ARBA" id="ARBA00022777"/>
    </source>
</evidence>
<reference evidence="9 10" key="1">
    <citation type="submission" date="2018-04" db="EMBL/GenBank/DDBJ databases">
        <title>Genomic Encyclopedia of Archaeal and Bacterial Type Strains, Phase II (KMG-II): from individual species to whole genera.</title>
        <authorList>
            <person name="Goeker M."/>
        </authorList>
    </citation>
    <scope>NUCLEOTIDE SEQUENCE [LARGE SCALE GENOMIC DNA]</scope>
    <source>
        <strain evidence="9 10">DSM 100977</strain>
    </source>
</reference>
<dbReference type="InterPro" id="IPR016188">
    <property type="entry name" value="PurM-like_N"/>
</dbReference>
<evidence type="ECO:0000313" key="10">
    <source>
        <dbReference type="Proteomes" id="UP000243978"/>
    </source>
</evidence>
<evidence type="ECO:0000256" key="2">
    <source>
        <dbReference type="ARBA" id="ARBA00022741"/>
    </source>
</evidence>
<dbReference type="SUPFAM" id="SSF56042">
    <property type="entry name" value="PurM C-terminal domain-like"/>
    <property type="match status" value="1"/>
</dbReference>
<dbReference type="NCBIfam" id="TIGR03169">
    <property type="entry name" value="Nterm_to_SelD"/>
    <property type="match status" value="1"/>
</dbReference>
<keyword evidence="2" id="KW-0547">Nucleotide-binding</keyword>
<dbReference type="InterPro" id="IPR036188">
    <property type="entry name" value="FAD/NAD-bd_sf"/>
</dbReference>
<proteinExistence type="predicted"/>
<protein>
    <submittedName>
        <fullName evidence="9">Selenophosphate synthase</fullName>
    </submittedName>
</protein>
<feature type="domain" description="FAD/NAD(P)-binding" evidence="8">
    <location>
        <begin position="11"/>
        <end position="293"/>
    </location>
</feature>
<dbReference type="SUPFAM" id="SSF51905">
    <property type="entry name" value="FAD/NAD(P)-binding domain"/>
    <property type="match status" value="1"/>
</dbReference>
<evidence type="ECO:0000259" key="8">
    <source>
        <dbReference type="Pfam" id="PF07992"/>
    </source>
</evidence>
<dbReference type="InterPro" id="IPR017584">
    <property type="entry name" value="Pyridine_nucleo_diS_OxRdtase_N"/>
</dbReference>
<evidence type="ECO:0000256" key="5">
    <source>
        <dbReference type="ARBA" id="ARBA00023266"/>
    </source>
</evidence>
<keyword evidence="1" id="KW-0808">Transferase</keyword>
<dbReference type="PANTHER" id="PTHR10256:SF0">
    <property type="entry name" value="INACTIVE SELENIDE, WATER DIKINASE-LIKE PROTEIN-RELATED"/>
    <property type="match status" value="1"/>
</dbReference>
<evidence type="ECO:0000256" key="4">
    <source>
        <dbReference type="ARBA" id="ARBA00022840"/>
    </source>
</evidence>
<dbReference type="Gene3D" id="3.90.650.10">
    <property type="entry name" value="PurM-like C-terminal domain"/>
    <property type="match status" value="1"/>
</dbReference>
<evidence type="ECO:0000313" key="9">
    <source>
        <dbReference type="EMBL" id="PTX54195.1"/>
    </source>
</evidence>
<organism evidence="9 10">
    <name type="scientific">Litoreibacter ponti</name>
    <dbReference type="NCBI Taxonomy" id="1510457"/>
    <lineage>
        <taxon>Bacteria</taxon>
        <taxon>Pseudomonadati</taxon>
        <taxon>Pseudomonadota</taxon>
        <taxon>Alphaproteobacteria</taxon>
        <taxon>Rhodobacterales</taxon>
        <taxon>Roseobacteraceae</taxon>
        <taxon>Litoreibacter</taxon>
    </lineage>
</organism>
<evidence type="ECO:0000259" key="6">
    <source>
        <dbReference type="Pfam" id="PF00586"/>
    </source>
</evidence>
<dbReference type="Proteomes" id="UP000243978">
    <property type="component" value="Unassembled WGS sequence"/>
</dbReference>
<evidence type="ECO:0000259" key="7">
    <source>
        <dbReference type="Pfam" id="PF02769"/>
    </source>
</evidence>
<dbReference type="Gene3D" id="3.50.50.100">
    <property type="match status" value="1"/>
</dbReference>
<dbReference type="InterPro" id="IPR036676">
    <property type="entry name" value="PurM-like_C_sf"/>
</dbReference>
<gene>
    <name evidence="9" type="ORF">C8N43_3007</name>
</gene>
<dbReference type="Gene3D" id="3.30.1330.10">
    <property type="entry name" value="PurM-like, N-terminal domain"/>
    <property type="match status" value="1"/>
</dbReference>
<dbReference type="GO" id="GO:0005524">
    <property type="term" value="F:ATP binding"/>
    <property type="evidence" value="ECO:0007669"/>
    <property type="project" value="UniProtKB-KW"/>
</dbReference>
<dbReference type="InterPro" id="IPR004536">
    <property type="entry name" value="SPS/SelD"/>
</dbReference>
<keyword evidence="4" id="KW-0067">ATP-binding</keyword>
<dbReference type="SUPFAM" id="SSF55326">
    <property type="entry name" value="PurM N-terminal domain-like"/>
    <property type="match status" value="1"/>
</dbReference>
<dbReference type="PRINTS" id="PR00368">
    <property type="entry name" value="FADPNR"/>
</dbReference>
<evidence type="ECO:0000256" key="1">
    <source>
        <dbReference type="ARBA" id="ARBA00022679"/>
    </source>
</evidence>
<dbReference type="Pfam" id="PF07992">
    <property type="entry name" value="Pyr_redox_2"/>
    <property type="match status" value="1"/>
</dbReference>
<comment type="caution">
    <text evidence="9">The sequence shown here is derived from an EMBL/GenBank/DDBJ whole genome shotgun (WGS) entry which is preliminary data.</text>
</comment>
<dbReference type="Pfam" id="PF00586">
    <property type="entry name" value="AIRS"/>
    <property type="match status" value="1"/>
</dbReference>
<dbReference type="CDD" id="cd02195">
    <property type="entry name" value="SelD"/>
    <property type="match status" value="1"/>
</dbReference>
<dbReference type="PANTHER" id="PTHR10256">
    <property type="entry name" value="SELENIDE, WATER DIKINASE"/>
    <property type="match status" value="1"/>
</dbReference>
<feature type="domain" description="PurM-like C-terminal" evidence="7">
    <location>
        <begin position="537"/>
        <end position="701"/>
    </location>
</feature>
<dbReference type="RefSeq" id="WP_107846553.1">
    <property type="nucleotide sequence ID" value="NZ_QBKS01000002.1"/>
</dbReference>
<name>A0A2T6BDQ0_9RHOB</name>